<evidence type="ECO:0000313" key="2">
    <source>
        <dbReference type="EMBL" id="CAG7823176.1"/>
    </source>
</evidence>
<dbReference type="AlphaFoldDB" id="A0A8J2KYM1"/>
<name>A0A8J2KYM1_9HEXA</name>
<reference evidence="2" key="1">
    <citation type="submission" date="2021-06" db="EMBL/GenBank/DDBJ databases">
        <authorList>
            <person name="Hodson N. C."/>
            <person name="Mongue J. A."/>
            <person name="Jaron S. K."/>
        </authorList>
    </citation>
    <scope>NUCLEOTIDE SEQUENCE</scope>
</reference>
<gene>
    <name evidence="2" type="ORF">AFUS01_LOCUS33406</name>
</gene>
<evidence type="ECO:0000256" key="1">
    <source>
        <dbReference type="SAM" id="MobiDB-lite"/>
    </source>
</evidence>
<feature type="compositionally biased region" description="Low complexity" evidence="1">
    <location>
        <begin position="85"/>
        <end position="98"/>
    </location>
</feature>
<dbReference type="Proteomes" id="UP000708208">
    <property type="component" value="Unassembled WGS sequence"/>
</dbReference>
<feature type="non-terminal residue" evidence="2">
    <location>
        <position position="1"/>
    </location>
</feature>
<keyword evidence="3" id="KW-1185">Reference proteome</keyword>
<dbReference type="EMBL" id="CAJVCH010528660">
    <property type="protein sequence ID" value="CAG7823176.1"/>
    <property type="molecule type" value="Genomic_DNA"/>
</dbReference>
<dbReference type="OrthoDB" id="10057618at2759"/>
<protein>
    <submittedName>
        <fullName evidence="2">Uncharacterized protein</fullName>
    </submittedName>
</protein>
<proteinExistence type="predicted"/>
<evidence type="ECO:0000313" key="3">
    <source>
        <dbReference type="Proteomes" id="UP000708208"/>
    </source>
</evidence>
<feature type="non-terminal residue" evidence="2">
    <location>
        <position position="168"/>
    </location>
</feature>
<feature type="compositionally biased region" description="Low complexity" evidence="1">
    <location>
        <begin position="61"/>
        <end position="75"/>
    </location>
</feature>
<sequence length="168" mass="18225">SFCRPLSQEHLKQNYQQLRNRKISHQEEISRGRSPLPPADTNTFIATANSNGSMYSRHNHSTGSSSSSGSSNGYGEKFLCAPVRSPSKSTPISSPMSSGGSGGWNSNQASPYSTMNMNGSYSPQPLLNGVNDIDTDALAQSPPPLANEVRNRMLRPRNLVERARMNVA</sequence>
<feature type="region of interest" description="Disordered" evidence="1">
    <location>
        <begin position="1"/>
        <end position="105"/>
    </location>
</feature>
<organism evidence="2 3">
    <name type="scientific">Allacma fusca</name>
    <dbReference type="NCBI Taxonomy" id="39272"/>
    <lineage>
        <taxon>Eukaryota</taxon>
        <taxon>Metazoa</taxon>
        <taxon>Ecdysozoa</taxon>
        <taxon>Arthropoda</taxon>
        <taxon>Hexapoda</taxon>
        <taxon>Collembola</taxon>
        <taxon>Symphypleona</taxon>
        <taxon>Sminthuridae</taxon>
        <taxon>Allacma</taxon>
    </lineage>
</organism>
<feature type="compositionally biased region" description="Polar residues" evidence="1">
    <location>
        <begin position="40"/>
        <end position="54"/>
    </location>
</feature>
<accession>A0A8J2KYM1</accession>
<comment type="caution">
    <text evidence="2">The sequence shown here is derived from an EMBL/GenBank/DDBJ whole genome shotgun (WGS) entry which is preliminary data.</text>
</comment>